<dbReference type="AlphaFoldDB" id="A0A0A9EVU8"/>
<sequence length="19" mass="2329">MLFLYYRLSSILDLMSYLS</sequence>
<name>A0A0A9EVU8_ARUDO</name>
<reference evidence="1" key="2">
    <citation type="journal article" date="2015" name="Data Brief">
        <title>Shoot transcriptome of the giant reed, Arundo donax.</title>
        <authorList>
            <person name="Barrero R.A."/>
            <person name="Guerrero F.D."/>
            <person name="Moolhuijzen P."/>
            <person name="Goolsby J.A."/>
            <person name="Tidwell J."/>
            <person name="Bellgard S.E."/>
            <person name="Bellgard M.I."/>
        </authorList>
    </citation>
    <scope>NUCLEOTIDE SEQUENCE</scope>
    <source>
        <tissue evidence="1">Shoot tissue taken approximately 20 cm above the soil surface</tissue>
    </source>
</reference>
<proteinExistence type="predicted"/>
<accession>A0A0A9EVU8</accession>
<dbReference type="EMBL" id="GBRH01197753">
    <property type="protein sequence ID" value="JAE00143.1"/>
    <property type="molecule type" value="Transcribed_RNA"/>
</dbReference>
<organism evidence="1">
    <name type="scientific">Arundo donax</name>
    <name type="common">Giant reed</name>
    <name type="synonym">Donax arundinaceus</name>
    <dbReference type="NCBI Taxonomy" id="35708"/>
    <lineage>
        <taxon>Eukaryota</taxon>
        <taxon>Viridiplantae</taxon>
        <taxon>Streptophyta</taxon>
        <taxon>Embryophyta</taxon>
        <taxon>Tracheophyta</taxon>
        <taxon>Spermatophyta</taxon>
        <taxon>Magnoliopsida</taxon>
        <taxon>Liliopsida</taxon>
        <taxon>Poales</taxon>
        <taxon>Poaceae</taxon>
        <taxon>PACMAD clade</taxon>
        <taxon>Arundinoideae</taxon>
        <taxon>Arundineae</taxon>
        <taxon>Arundo</taxon>
    </lineage>
</organism>
<reference evidence="1" key="1">
    <citation type="submission" date="2014-09" db="EMBL/GenBank/DDBJ databases">
        <authorList>
            <person name="Magalhaes I.L.F."/>
            <person name="Oliveira U."/>
            <person name="Santos F.R."/>
            <person name="Vidigal T.H.D.A."/>
            <person name="Brescovit A.D."/>
            <person name="Santos A.J."/>
        </authorList>
    </citation>
    <scope>NUCLEOTIDE SEQUENCE</scope>
    <source>
        <tissue evidence="1">Shoot tissue taken approximately 20 cm above the soil surface</tissue>
    </source>
</reference>
<protein>
    <submittedName>
        <fullName evidence="1">Uncharacterized protein</fullName>
    </submittedName>
</protein>
<evidence type="ECO:0000313" key="1">
    <source>
        <dbReference type="EMBL" id="JAE00143.1"/>
    </source>
</evidence>